<dbReference type="InterPro" id="IPR036291">
    <property type="entry name" value="NAD(P)-bd_dom_sf"/>
</dbReference>
<dbReference type="InterPro" id="IPR002347">
    <property type="entry name" value="SDR_fam"/>
</dbReference>
<proteinExistence type="inferred from homology"/>
<name>A0A1E3PP22_9ASCO</name>
<dbReference type="Gene3D" id="3.40.50.720">
    <property type="entry name" value="NAD(P)-binding Rossmann-like Domain"/>
    <property type="match status" value="1"/>
</dbReference>
<dbReference type="GO" id="GO:0000140">
    <property type="term" value="F:acylglycerone-phosphate reductase (NADP+) activity"/>
    <property type="evidence" value="ECO:0007669"/>
    <property type="project" value="TreeGrafter"/>
</dbReference>
<dbReference type="PRINTS" id="PR00081">
    <property type="entry name" value="GDHRDH"/>
</dbReference>
<keyword evidence="2" id="KW-0521">NADP</keyword>
<keyword evidence="3" id="KW-0560">Oxidoreductase</keyword>
<keyword evidence="7" id="KW-1185">Reference proteome</keyword>
<comment type="similarity">
    <text evidence="1 4">Belongs to the short-chain dehydrogenases/reductases (SDR) family.</text>
</comment>
<evidence type="ECO:0000256" key="5">
    <source>
        <dbReference type="SAM" id="Phobius"/>
    </source>
</evidence>
<dbReference type="GO" id="GO:0005783">
    <property type="term" value="C:endoplasmic reticulum"/>
    <property type="evidence" value="ECO:0007669"/>
    <property type="project" value="TreeGrafter"/>
</dbReference>
<dbReference type="PRINTS" id="PR00080">
    <property type="entry name" value="SDRFAMILY"/>
</dbReference>
<dbReference type="PANTHER" id="PTHR44169">
    <property type="entry name" value="NADPH-DEPENDENT 1-ACYLDIHYDROXYACETONE PHOSPHATE REDUCTASE"/>
    <property type="match status" value="1"/>
</dbReference>
<feature type="transmembrane region" description="Helical" evidence="5">
    <location>
        <begin position="250"/>
        <end position="271"/>
    </location>
</feature>
<dbReference type="GO" id="GO:0006654">
    <property type="term" value="P:phosphatidic acid biosynthetic process"/>
    <property type="evidence" value="ECO:0007669"/>
    <property type="project" value="TreeGrafter"/>
</dbReference>
<protein>
    <submittedName>
        <fullName evidence="6">NADPH-dependent 1-acyl dihydroxyacetone phosphate reductase</fullName>
    </submittedName>
</protein>
<gene>
    <name evidence="6" type="ORF">NADFUDRAFT_50582</name>
</gene>
<dbReference type="GO" id="GO:0005811">
    <property type="term" value="C:lipid droplet"/>
    <property type="evidence" value="ECO:0007669"/>
    <property type="project" value="TreeGrafter"/>
</dbReference>
<evidence type="ECO:0000313" key="6">
    <source>
        <dbReference type="EMBL" id="ODQ66672.1"/>
    </source>
</evidence>
<sequence>MGVLNEEKKPLVAIVTGASSGIGKAMAKELHSRGIRVFAGARRLANMSELADLGIDVIKLDVTDQSTIDALKELIKAQTNGKLDLLFNNAGQPNSSPCLDITAEDAIATYDVNVFGVMRMVTTFTPMLIESKGKIINTGSVSGVVNFPYSAVYNSSKAALYQYSNTIRLELKPFGVDVIHTITGGVKSNIVDTRELPNDSLFKQLALESIKSRREMSQTNQPMSAEEYSKRVLNKVLVQNPRSFVWEGSFANIIWFLVSFFPQGILDWLLFKKFKMYILQKNIDIKRKSK</sequence>
<dbReference type="CDD" id="cd05374">
    <property type="entry name" value="17beta-HSD-like_SDR_c"/>
    <property type="match status" value="1"/>
</dbReference>
<dbReference type="STRING" id="857566.A0A1E3PP22"/>
<dbReference type="InterPro" id="IPR020904">
    <property type="entry name" value="Sc_DH/Rdtase_CS"/>
</dbReference>
<dbReference type="GO" id="GO:0019433">
    <property type="term" value="P:triglyceride catabolic process"/>
    <property type="evidence" value="ECO:0007669"/>
    <property type="project" value="TreeGrafter"/>
</dbReference>
<keyword evidence="5" id="KW-0812">Transmembrane</keyword>
<dbReference type="Proteomes" id="UP000095009">
    <property type="component" value="Unassembled WGS sequence"/>
</dbReference>
<dbReference type="FunFam" id="3.40.50.720:FF:000261">
    <property type="entry name" value="NADPH-dependent 1-acyldihydroxyacetone phosphate reductase"/>
    <property type="match status" value="1"/>
</dbReference>
<dbReference type="EMBL" id="KV454408">
    <property type="protein sequence ID" value="ODQ66672.1"/>
    <property type="molecule type" value="Genomic_DNA"/>
</dbReference>
<dbReference type="AlphaFoldDB" id="A0A1E3PP22"/>
<evidence type="ECO:0000256" key="4">
    <source>
        <dbReference type="RuleBase" id="RU000363"/>
    </source>
</evidence>
<keyword evidence="5" id="KW-1133">Transmembrane helix</keyword>
<dbReference type="Pfam" id="PF00106">
    <property type="entry name" value="adh_short"/>
    <property type="match status" value="1"/>
</dbReference>
<dbReference type="OrthoDB" id="2102561at2759"/>
<accession>A0A1E3PP22</accession>
<dbReference type="PROSITE" id="PS00061">
    <property type="entry name" value="ADH_SHORT"/>
    <property type="match status" value="1"/>
</dbReference>
<dbReference type="SUPFAM" id="SSF51735">
    <property type="entry name" value="NAD(P)-binding Rossmann-fold domains"/>
    <property type="match status" value="1"/>
</dbReference>
<evidence type="ECO:0000313" key="7">
    <source>
        <dbReference type="Proteomes" id="UP000095009"/>
    </source>
</evidence>
<keyword evidence="5" id="KW-0472">Membrane</keyword>
<dbReference type="PANTHER" id="PTHR44169:SF6">
    <property type="entry name" value="NADPH-DEPENDENT 1-ACYLDIHYDROXYACETONE PHOSPHATE REDUCTASE"/>
    <property type="match status" value="1"/>
</dbReference>
<evidence type="ECO:0000256" key="3">
    <source>
        <dbReference type="ARBA" id="ARBA00023002"/>
    </source>
</evidence>
<organism evidence="6 7">
    <name type="scientific">Nadsonia fulvescens var. elongata DSM 6958</name>
    <dbReference type="NCBI Taxonomy" id="857566"/>
    <lineage>
        <taxon>Eukaryota</taxon>
        <taxon>Fungi</taxon>
        <taxon>Dikarya</taxon>
        <taxon>Ascomycota</taxon>
        <taxon>Saccharomycotina</taxon>
        <taxon>Dipodascomycetes</taxon>
        <taxon>Dipodascales</taxon>
        <taxon>Dipodascales incertae sedis</taxon>
        <taxon>Nadsonia</taxon>
    </lineage>
</organism>
<dbReference type="GO" id="GO:0004806">
    <property type="term" value="F:triacylglycerol lipase activity"/>
    <property type="evidence" value="ECO:0007669"/>
    <property type="project" value="TreeGrafter"/>
</dbReference>
<reference evidence="6 7" key="1">
    <citation type="journal article" date="2016" name="Proc. Natl. Acad. Sci. U.S.A.">
        <title>Comparative genomics of biotechnologically important yeasts.</title>
        <authorList>
            <person name="Riley R."/>
            <person name="Haridas S."/>
            <person name="Wolfe K.H."/>
            <person name="Lopes M.R."/>
            <person name="Hittinger C.T."/>
            <person name="Goeker M."/>
            <person name="Salamov A.A."/>
            <person name="Wisecaver J.H."/>
            <person name="Long T.M."/>
            <person name="Calvey C.H."/>
            <person name="Aerts A.L."/>
            <person name="Barry K.W."/>
            <person name="Choi C."/>
            <person name="Clum A."/>
            <person name="Coughlan A.Y."/>
            <person name="Deshpande S."/>
            <person name="Douglass A.P."/>
            <person name="Hanson S.J."/>
            <person name="Klenk H.-P."/>
            <person name="LaButti K.M."/>
            <person name="Lapidus A."/>
            <person name="Lindquist E.A."/>
            <person name="Lipzen A.M."/>
            <person name="Meier-Kolthoff J.P."/>
            <person name="Ohm R.A."/>
            <person name="Otillar R.P."/>
            <person name="Pangilinan J.L."/>
            <person name="Peng Y."/>
            <person name="Rokas A."/>
            <person name="Rosa C.A."/>
            <person name="Scheuner C."/>
            <person name="Sibirny A.A."/>
            <person name="Slot J.C."/>
            <person name="Stielow J.B."/>
            <person name="Sun H."/>
            <person name="Kurtzman C.P."/>
            <person name="Blackwell M."/>
            <person name="Grigoriev I.V."/>
            <person name="Jeffries T.W."/>
        </authorList>
    </citation>
    <scope>NUCLEOTIDE SEQUENCE [LARGE SCALE GENOMIC DNA]</scope>
    <source>
        <strain evidence="6 7">DSM 6958</strain>
    </source>
</reference>
<evidence type="ECO:0000256" key="1">
    <source>
        <dbReference type="ARBA" id="ARBA00006484"/>
    </source>
</evidence>
<evidence type="ECO:0000256" key="2">
    <source>
        <dbReference type="ARBA" id="ARBA00022857"/>
    </source>
</evidence>